<dbReference type="RefSeq" id="WP_006039257.1">
    <property type="nucleotide sequence ID" value="NZ_AEDD01000009.1"/>
</dbReference>
<keyword evidence="2" id="KW-1185">Reference proteome</keyword>
<proteinExistence type="predicted"/>
<dbReference type="Proteomes" id="UP000005387">
    <property type="component" value="Unassembled WGS sequence"/>
</dbReference>
<dbReference type="AlphaFoldDB" id="E0IC80"/>
<accession>E0IC80</accession>
<organism evidence="1 2">
    <name type="scientific">Paenibacillus curdlanolyticus YK9</name>
    <dbReference type="NCBI Taxonomy" id="717606"/>
    <lineage>
        <taxon>Bacteria</taxon>
        <taxon>Bacillati</taxon>
        <taxon>Bacillota</taxon>
        <taxon>Bacilli</taxon>
        <taxon>Bacillales</taxon>
        <taxon>Paenibacillaceae</taxon>
        <taxon>Paenibacillus</taxon>
    </lineage>
</organism>
<reference evidence="1 2" key="1">
    <citation type="submission" date="2010-07" db="EMBL/GenBank/DDBJ databases">
        <title>The draft genome of Paenibacillus curdlanolyticus YK9.</title>
        <authorList>
            <consortium name="US DOE Joint Genome Institute (JGI-PGF)"/>
            <person name="Lucas S."/>
            <person name="Copeland A."/>
            <person name="Lapidus A."/>
            <person name="Cheng J.-F."/>
            <person name="Bruce D."/>
            <person name="Goodwin L."/>
            <person name="Pitluck S."/>
            <person name="Land M.L."/>
            <person name="Hauser L."/>
            <person name="Chang Y.-J."/>
            <person name="Jeffries C."/>
            <person name="Anderson I.J."/>
            <person name="Johnson E."/>
            <person name="Loganathan U."/>
            <person name="Mulhopadhyay B."/>
            <person name="Kyrpides N."/>
            <person name="Woyke T.J."/>
        </authorList>
    </citation>
    <scope>NUCLEOTIDE SEQUENCE [LARGE SCALE GENOMIC DNA]</scope>
    <source>
        <strain evidence="1 2">YK9</strain>
    </source>
</reference>
<sequence>MDKRKVIVAYQRGYITIHECAQILGIHCEHLRTIVDSSKAENSAGASSTERALPR</sequence>
<evidence type="ECO:0000313" key="1">
    <source>
        <dbReference type="EMBL" id="EFM09766.1"/>
    </source>
</evidence>
<dbReference type="EMBL" id="AEDD01000009">
    <property type="protein sequence ID" value="EFM09766.1"/>
    <property type="molecule type" value="Genomic_DNA"/>
</dbReference>
<dbReference type="STRING" id="717606.PaecuDRAFT_3269"/>
<name>E0IC80_9BACL</name>
<gene>
    <name evidence="1" type="ORF">PaecuDRAFT_3269</name>
</gene>
<evidence type="ECO:0000313" key="2">
    <source>
        <dbReference type="Proteomes" id="UP000005387"/>
    </source>
</evidence>
<protein>
    <submittedName>
        <fullName evidence="1">Uncharacterized protein</fullName>
    </submittedName>
</protein>